<feature type="transmembrane region" description="Helical" evidence="1">
    <location>
        <begin position="430"/>
        <end position="452"/>
    </location>
</feature>
<organism evidence="3 4">
    <name type="scientific">Ramlibacter henchirensis</name>
    <dbReference type="NCBI Taxonomy" id="204072"/>
    <lineage>
        <taxon>Bacteria</taxon>
        <taxon>Pseudomonadati</taxon>
        <taxon>Pseudomonadota</taxon>
        <taxon>Betaproteobacteria</taxon>
        <taxon>Burkholderiales</taxon>
        <taxon>Comamonadaceae</taxon>
        <taxon>Ramlibacter</taxon>
    </lineage>
</organism>
<dbReference type="PROSITE" id="PS50125">
    <property type="entry name" value="GUANYLATE_CYCLASE_2"/>
    <property type="match status" value="1"/>
</dbReference>
<dbReference type="GO" id="GO:0004016">
    <property type="term" value="F:adenylate cyclase activity"/>
    <property type="evidence" value="ECO:0007669"/>
    <property type="project" value="UniProtKB-ARBA"/>
</dbReference>
<dbReference type="InterPro" id="IPR007890">
    <property type="entry name" value="CHASE2"/>
</dbReference>
<gene>
    <name evidence="3" type="ORF">EZ313_09460</name>
</gene>
<dbReference type="Proteomes" id="UP000298180">
    <property type="component" value="Unassembled WGS sequence"/>
</dbReference>
<keyword evidence="1" id="KW-0812">Transmembrane</keyword>
<dbReference type="GO" id="GO:0035556">
    <property type="term" value="P:intracellular signal transduction"/>
    <property type="evidence" value="ECO:0007669"/>
    <property type="project" value="InterPro"/>
</dbReference>
<keyword evidence="4" id="KW-1185">Reference proteome</keyword>
<sequence>MGTFARHWTRIAVTLIPLVIALLHASGAMPLGFLQRFDEFLYDARLRATMPKTMDERIVIVDIDEKSLAEIGRWPWGRNRMAQLTDELFDRQQVAVVGFDVVFAEPDDSSGLKRLRQLAESELKDQPGFAARVDQLAPGLDYDAAFARSLRKRPVVLGYYFSSDRGGGRTGVLPAPVIRRQDLNGHPIRLTSWNGYAANIEQIAMAAPAAGFFNPIVDGDGVVRSVPLIAGYEDGYYESLSLAMFRLLLGAPAVEPGYARDRFFSRSYQGLESVVLRLGQKSLGIPVDNRVAALVPFRGPGGAQGGSFRYVSASDLVVQRLPAGSLKGKIILVGTTAPGLQDLRSTPMGETYPGVETHANMISGLLDGRLMVKPDYAVGYDVVVLFIAGVALALALPLISAPKAVLVSLGVLAAVVGLNFWLFLGVGLVLPMAAALALILTAFGLNMSYGYFIESRSKRELANLFGTYVPPELVDEMVKAPDNYTMQAVNKELTVMFCDMRGFTKMSERMEPVQLQELLNAVFNRLSDIIRSHRGTIDKYMGDCVMAFWGAPVDTAEHAHLAVQSAMEMVQAVRLINDEHREKGLPDIGVGIGLNTGMMCVGDMGSQVRRSYTVIGDAVNLGARLEGLSKTYGVDIVVSESTRKLAPACAWQELDRVRVKGKEQSVAIFWPVAPADALEPAQSQELKTWAAFLKAYRAQDWEQCDLLLLNLLRMNPKKYLYELYSERVASMKLLPFDPEWDGATNFENK</sequence>
<keyword evidence="1" id="KW-1133">Transmembrane helix</keyword>
<evidence type="ECO:0000313" key="4">
    <source>
        <dbReference type="Proteomes" id="UP000298180"/>
    </source>
</evidence>
<reference evidence="3 4" key="1">
    <citation type="submission" date="2019-03" db="EMBL/GenBank/DDBJ databases">
        <title>Ramlibacter henchirensis DSM 14656, whole genome shotgun sequence.</title>
        <authorList>
            <person name="Zhang X."/>
            <person name="Feng G."/>
            <person name="Zhu H."/>
        </authorList>
    </citation>
    <scope>NUCLEOTIDE SEQUENCE [LARGE SCALE GENOMIC DNA]</scope>
    <source>
        <strain evidence="3 4">DSM 14656</strain>
    </source>
</reference>
<evidence type="ECO:0000313" key="3">
    <source>
        <dbReference type="EMBL" id="TFZ06830.1"/>
    </source>
</evidence>
<evidence type="ECO:0000259" key="2">
    <source>
        <dbReference type="PROSITE" id="PS50125"/>
    </source>
</evidence>
<dbReference type="EMBL" id="SMLM01000001">
    <property type="protein sequence ID" value="TFZ06830.1"/>
    <property type="molecule type" value="Genomic_DNA"/>
</dbReference>
<dbReference type="InterPro" id="IPR050697">
    <property type="entry name" value="Adenylyl/Guanylyl_Cyclase_3/4"/>
</dbReference>
<dbReference type="PANTHER" id="PTHR43081">
    <property type="entry name" value="ADENYLATE CYCLASE, TERMINAL-DIFFERENTIATION SPECIFIC-RELATED"/>
    <property type="match status" value="1"/>
</dbReference>
<dbReference type="SMART" id="SM00044">
    <property type="entry name" value="CYCc"/>
    <property type="match status" value="1"/>
</dbReference>
<accession>A0A4Z0C8T6</accession>
<dbReference type="Pfam" id="PF05226">
    <property type="entry name" value="CHASE2"/>
    <property type="match status" value="1"/>
</dbReference>
<comment type="caution">
    <text evidence="3">The sequence shown here is derived from an EMBL/GenBank/DDBJ whole genome shotgun (WGS) entry which is preliminary data.</text>
</comment>
<dbReference type="PANTHER" id="PTHR43081:SF1">
    <property type="entry name" value="ADENYLATE CYCLASE, TERMINAL-DIFFERENTIATION SPECIFIC"/>
    <property type="match status" value="1"/>
</dbReference>
<feature type="transmembrane region" description="Helical" evidence="1">
    <location>
        <begin position="405"/>
        <end position="424"/>
    </location>
</feature>
<dbReference type="RefSeq" id="WP_135262917.1">
    <property type="nucleotide sequence ID" value="NZ_SMLM01000001.1"/>
</dbReference>
<dbReference type="SMART" id="SM01080">
    <property type="entry name" value="CHASE2"/>
    <property type="match status" value="1"/>
</dbReference>
<dbReference type="InterPro" id="IPR001054">
    <property type="entry name" value="A/G_cyclase"/>
</dbReference>
<dbReference type="InterPro" id="IPR029787">
    <property type="entry name" value="Nucleotide_cyclase"/>
</dbReference>
<feature type="transmembrane region" description="Helical" evidence="1">
    <location>
        <begin position="377"/>
        <end position="398"/>
    </location>
</feature>
<protein>
    <submittedName>
        <fullName evidence="3">Adenylate/guanylate cyclase domain-containing protein</fullName>
    </submittedName>
</protein>
<dbReference type="Gene3D" id="3.30.70.1230">
    <property type="entry name" value="Nucleotide cyclase"/>
    <property type="match status" value="1"/>
</dbReference>
<feature type="domain" description="Guanylate cyclase" evidence="2">
    <location>
        <begin position="494"/>
        <end position="626"/>
    </location>
</feature>
<proteinExistence type="predicted"/>
<dbReference type="AlphaFoldDB" id="A0A4Z0C8T6"/>
<evidence type="ECO:0000256" key="1">
    <source>
        <dbReference type="SAM" id="Phobius"/>
    </source>
</evidence>
<dbReference type="Pfam" id="PF00211">
    <property type="entry name" value="Guanylate_cyc"/>
    <property type="match status" value="1"/>
</dbReference>
<dbReference type="GO" id="GO:0006171">
    <property type="term" value="P:cAMP biosynthetic process"/>
    <property type="evidence" value="ECO:0007669"/>
    <property type="project" value="TreeGrafter"/>
</dbReference>
<dbReference type="CDD" id="cd07302">
    <property type="entry name" value="CHD"/>
    <property type="match status" value="1"/>
</dbReference>
<dbReference type="OrthoDB" id="9802500at2"/>
<name>A0A4Z0C8T6_9BURK</name>
<dbReference type="SUPFAM" id="SSF55073">
    <property type="entry name" value="Nucleotide cyclase"/>
    <property type="match status" value="1"/>
</dbReference>
<keyword evidence="1" id="KW-0472">Membrane</keyword>